<evidence type="ECO:0000313" key="1">
    <source>
        <dbReference type="EMBL" id="ERM84229.1"/>
    </source>
</evidence>
<reference evidence="1 2" key="1">
    <citation type="journal article" date="2013" name="Genome Announc.">
        <title>Draft Genome Sequence of the Psychrophilic and Alkaliphilic Rhodonellum psychrophilum Strain GCM71T.</title>
        <authorList>
            <person name="Hauptmann A.L."/>
            <person name="Glaring M.A."/>
            <person name="Hallin P.F."/>
            <person name="Prieme A."/>
            <person name="Stougaard P."/>
        </authorList>
    </citation>
    <scope>NUCLEOTIDE SEQUENCE [LARGE SCALE GENOMIC DNA]</scope>
    <source>
        <strain evidence="1 2">GCM71</strain>
    </source>
</reference>
<dbReference type="AlphaFoldDB" id="U5C340"/>
<accession>U5C340</accession>
<name>U5C340_9BACT</name>
<dbReference type="EMBL" id="AWXR01000006">
    <property type="protein sequence ID" value="ERM84229.1"/>
    <property type="molecule type" value="Genomic_DNA"/>
</dbReference>
<proteinExistence type="predicted"/>
<sequence>MLSKENPNSLIFFGFNPNGKANGYFVFKAK</sequence>
<evidence type="ECO:0000313" key="2">
    <source>
        <dbReference type="Proteomes" id="UP000016843"/>
    </source>
</evidence>
<gene>
    <name evidence="1" type="ORF">P872_15720</name>
</gene>
<comment type="caution">
    <text evidence="1">The sequence shown here is derived from an EMBL/GenBank/DDBJ whole genome shotgun (WGS) entry which is preliminary data.</text>
</comment>
<organism evidence="1 2">
    <name type="scientific">Rhodonellum psychrophilum GCM71 = DSM 17998</name>
    <dbReference type="NCBI Taxonomy" id="1123057"/>
    <lineage>
        <taxon>Bacteria</taxon>
        <taxon>Pseudomonadati</taxon>
        <taxon>Bacteroidota</taxon>
        <taxon>Cytophagia</taxon>
        <taxon>Cytophagales</taxon>
        <taxon>Cytophagaceae</taxon>
        <taxon>Rhodonellum</taxon>
    </lineage>
</organism>
<dbReference type="Proteomes" id="UP000016843">
    <property type="component" value="Unassembled WGS sequence"/>
</dbReference>
<protein>
    <submittedName>
        <fullName evidence="1">Uncharacterized protein</fullName>
    </submittedName>
</protein>
<keyword evidence="2" id="KW-1185">Reference proteome</keyword>